<dbReference type="RefSeq" id="WP_017025887.1">
    <property type="nucleotide sequence ID" value="NZ_AJYK02000082.1"/>
</dbReference>
<dbReference type="PANTHER" id="PTHR42837">
    <property type="entry name" value="REGULATOR OF SIGMA-E PROTEASE RSEP"/>
    <property type="match status" value="1"/>
</dbReference>
<keyword evidence="7 11" id="KW-0862">Zinc</keyword>
<dbReference type="Pfam" id="PF17820">
    <property type="entry name" value="PDZ_6"/>
    <property type="match status" value="1"/>
</dbReference>
<evidence type="ECO:0000256" key="2">
    <source>
        <dbReference type="ARBA" id="ARBA00004141"/>
    </source>
</evidence>
<evidence type="ECO:0000313" key="13">
    <source>
        <dbReference type="EMBL" id="OEF23947.1"/>
    </source>
</evidence>
<dbReference type="SMART" id="SM00228">
    <property type="entry name" value="PDZ"/>
    <property type="match status" value="2"/>
</dbReference>
<comment type="caution">
    <text evidence="13">The sequence shown here is derived from an EMBL/GenBank/DDBJ whole genome shotgun (WGS) entry which is preliminary data.</text>
</comment>
<evidence type="ECO:0000256" key="1">
    <source>
        <dbReference type="ARBA" id="ARBA00001947"/>
    </source>
</evidence>
<evidence type="ECO:0000256" key="6">
    <source>
        <dbReference type="ARBA" id="ARBA00022801"/>
    </source>
</evidence>
<feature type="transmembrane region" description="Helical" evidence="11">
    <location>
        <begin position="99"/>
        <end position="119"/>
    </location>
</feature>
<evidence type="ECO:0000256" key="4">
    <source>
        <dbReference type="ARBA" id="ARBA00022670"/>
    </source>
</evidence>
<proteinExistence type="inferred from homology"/>
<sequence>MTSILWNLASFIVALGVLVAVHEFGHFWVARRCGVKVEKFSIGFGKSLWSRTGKDGVEYSISMIPLGGFVKMLDSRVDEVPEDQKHLAFNHKSLWKRSAIVAAGPAFNFFFAIFAYWLVFMIGVPAVKPVIGEVTPNSIVAKAGIESGMELKEISGIQTTDWDSVNMALVSHIGDESITLKVSSPQDVGVQRTVTLDTNEWKFDPEVDSAMATLGFQPYRPEIISIISNVSKGSAAEKAGFAVGDKLLSIDGKEVDDWQEFVDAVKAKPSQPLDLQIERDGNEQTITLIPESKTLKNGDTIGFAGIAPSMGQWPDTYRFEQKFGFFESIPKAVEKTGQIINLTLTMVKKLFTGDVGIKNLSGPITIAKGAGTTADYGLVYFLGFLALISVNLGIINLMPLPVLDGGHLLFFAIEAIIRRPIPEKVQEVGYKIGSAAIFSLMLIAIFNDFARL</sequence>
<keyword evidence="9 11" id="KW-0482">Metalloprotease</keyword>
<accession>A0A1E5E141</accession>
<dbReference type="AlphaFoldDB" id="A0A1E5E141"/>
<dbReference type="CDD" id="cd23082">
    <property type="entry name" value="cpPDZ1_EcRseP-like"/>
    <property type="match status" value="1"/>
</dbReference>
<keyword evidence="8 11" id="KW-1133">Transmembrane helix</keyword>
<evidence type="ECO:0000256" key="8">
    <source>
        <dbReference type="ARBA" id="ARBA00022989"/>
    </source>
</evidence>
<comment type="subcellular location">
    <subcellularLocation>
        <location evidence="2">Membrane</location>
        <topology evidence="2">Multi-pass membrane protein</topology>
    </subcellularLocation>
</comment>
<feature type="transmembrane region" description="Helical" evidence="11">
    <location>
        <begin position="6"/>
        <end position="29"/>
    </location>
</feature>
<evidence type="ECO:0000256" key="9">
    <source>
        <dbReference type="ARBA" id="ARBA00023049"/>
    </source>
</evidence>
<evidence type="ECO:0000256" key="5">
    <source>
        <dbReference type="ARBA" id="ARBA00022692"/>
    </source>
</evidence>
<dbReference type="OrthoDB" id="9782003at2"/>
<protein>
    <recommendedName>
        <fullName evidence="11">Zinc metalloprotease</fullName>
        <ecNumber evidence="11">3.4.24.-</ecNumber>
    </recommendedName>
</protein>
<dbReference type="Pfam" id="PF02163">
    <property type="entry name" value="Peptidase_M50"/>
    <property type="match status" value="1"/>
</dbReference>
<evidence type="ECO:0000256" key="7">
    <source>
        <dbReference type="ARBA" id="ARBA00022833"/>
    </source>
</evidence>
<keyword evidence="14" id="KW-1185">Reference proteome</keyword>
<evidence type="ECO:0000256" key="11">
    <source>
        <dbReference type="RuleBase" id="RU362031"/>
    </source>
</evidence>
<keyword evidence="11" id="KW-0479">Metal-binding</keyword>
<feature type="transmembrane region" description="Helical" evidence="11">
    <location>
        <begin position="428"/>
        <end position="446"/>
    </location>
</feature>
<dbReference type="InterPro" id="IPR001478">
    <property type="entry name" value="PDZ"/>
</dbReference>
<dbReference type="GO" id="GO:0004222">
    <property type="term" value="F:metalloendopeptidase activity"/>
    <property type="evidence" value="ECO:0007669"/>
    <property type="project" value="InterPro"/>
</dbReference>
<name>A0A1E5E141_9VIBR</name>
<keyword evidence="4 13" id="KW-0645">Protease</keyword>
<gene>
    <name evidence="13" type="ORF">A1QC_02010</name>
</gene>
<dbReference type="Proteomes" id="UP000094070">
    <property type="component" value="Unassembled WGS sequence"/>
</dbReference>
<dbReference type="eggNOG" id="COG0750">
    <property type="taxonomic scope" value="Bacteria"/>
</dbReference>
<comment type="cofactor">
    <cofactor evidence="1 11">
        <name>Zn(2+)</name>
        <dbReference type="ChEBI" id="CHEBI:29105"/>
    </cofactor>
</comment>
<dbReference type="GO" id="GO:0016020">
    <property type="term" value="C:membrane"/>
    <property type="evidence" value="ECO:0007669"/>
    <property type="project" value="UniProtKB-SubCell"/>
</dbReference>
<keyword evidence="5 11" id="KW-0812">Transmembrane</keyword>
<dbReference type="Gene3D" id="2.30.42.10">
    <property type="match status" value="2"/>
</dbReference>
<dbReference type="PROSITE" id="PS50106">
    <property type="entry name" value="PDZ"/>
    <property type="match status" value="1"/>
</dbReference>
<dbReference type="InterPro" id="IPR041489">
    <property type="entry name" value="PDZ_6"/>
</dbReference>
<dbReference type="InterPro" id="IPR004387">
    <property type="entry name" value="Pept_M50_Zn"/>
</dbReference>
<dbReference type="GO" id="GO:0006508">
    <property type="term" value="P:proteolysis"/>
    <property type="evidence" value="ECO:0007669"/>
    <property type="project" value="UniProtKB-KW"/>
</dbReference>
<evidence type="ECO:0000256" key="10">
    <source>
        <dbReference type="ARBA" id="ARBA00023136"/>
    </source>
</evidence>
<feature type="domain" description="PDZ" evidence="12">
    <location>
        <begin position="193"/>
        <end position="257"/>
    </location>
</feature>
<reference evidence="13 14" key="1">
    <citation type="journal article" date="2012" name="Science">
        <title>Ecological populations of bacteria act as socially cohesive units of antibiotic production and resistance.</title>
        <authorList>
            <person name="Cordero O.X."/>
            <person name="Wildschutte H."/>
            <person name="Kirkup B."/>
            <person name="Proehl S."/>
            <person name="Ngo L."/>
            <person name="Hussain F."/>
            <person name="Le Roux F."/>
            <person name="Mincer T."/>
            <person name="Polz M.F."/>
        </authorList>
    </citation>
    <scope>NUCLEOTIDE SEQUENCE [LARGE SCALE GENOMIC DNA]</scope>
    <source>
        <strain evidence="13 14">1S-45</strain>
    </source>
</reference>
<keyword evidence="6 11" id="KW-0378">Hydrolase</keyword>
<dbReference type="SUPFAM" id="SSF50156">
    <property type="entry name" value="PDZ domain-like"/>
    <property type="match status" value="2"/>
</dbReference>
<dbReference type="GO" id="GO:0046872">
    <property type="term" value="F:metal ion binding"/>
    <property type="evidence" value="ECO:0007669"/>
    <property type="project" value="UniProtKB-KW"/>
</dbReference>
<dbReference type="NCBIfam" id="NF008046">
    <property type="entry name" value="PRK10779.1"/>
    <property type="match status" value="1"/>
</dbReference>
<dbReference type="PANTHER" id="PTHR42837:SF2">
    <property type="entry name" value="MEMBRANE METALLOPROTEASE ARASP2, CHLOROPLASTIC-RELATED"/>
    <property type="match status" value="1"/>
</dbReference>
<dbReference type="CDD" id="cd06163">
    <property type="entry name" value="S2P-M50_PDZ_RseP-like"/>
    <property type="match status" value="2"/>
</dbReference>
<dbReference type="STRING" id="1188252.A1QC_02010"/>
<keyword evidence="10 11" id="KW-0472">Membrane</keyword>
<feature type="transmembrane region" description="Helical" evidence="11">
    <location>
        <begin position="378"/>
        <end position="398"/>
    </location>
</feature>
<dbReference type="EMBL" id="AJYK02000082">
    <property type="protein sequence ID" value="OEF23947.1"/>
    <property type="molecule type" value="Genomic_DNA"/>
</dbReference>
<dbReference type="InterPro" id="IPR008915">
    <property type="entry name" value="Peptidase_M50"/>
</dbReference>
<dbReference type="EC" id="3.4.24.-" evidence="11"/>
<organism evidence="13 14">
    <name type="scientific">Vibrio rumoiensis 1S-45</name>
    <dbReference type="NCBI Taxonomy" id="1188252"/>
    <lineage>
        <taxon>Bacteria</taxon>
        <taxon>Pseudomonadati</taxon>
        <taxon>Pseudomonadota</taxon>
        <taxon>Gammaproteobacteria</taxon>
        <taxon>Vibrionales</taxon>
        <taxon>Vibrionaceae</taxon>
        <taxon>Vibrio</taxon>
    </lineage>
</organism>
<dbReference type="NCBIfam" id="TIGR00054">
    <property type="entry name" value="RIP metalloprotease RseP"/>
    <property type="match status" value="1"/>
</dbReference>
<evidence type="ECO:0000256" key="3">
    <source>
        <dbReference type="ARBA" id="ARBA00007931"/>
    </source>
</evidence>
<comment type="similarity">
    <text evidence="3 11">Belongs to the peptidase M50B family.</text>
</comment>
<evidence type="ECO:0000313" key="14">
    <source>
        <dbReference type="Proteomes" id="UP000094070"/>
    </source>
</evidence>
<dbReference type="InterPro" id="IPR036034">
    <property type="entry name" value="PDZ_sf"/>
</dbReference>
<evidence type="ECO:0000259" key="12">
    <source>
        <dbReference type="PROSITE" id="PS50106"/>
    </source>
</evidence>